<accession>A0A8T0QF84</accession>
<dbReference type="Proteomes" id="UP000823388">
    <property type="component" value="Chromosome 7K"/>
</dbReference>
<protein>
    <recommendedName>
        <fullName evidence="1">At2g35280-like TPR domain-containing protein</fullName>
    </recommendedName>
</protein>
<dbReference type="InterPro" id="IPR057136">
    <property type="entry name" value="At2g35280_TPR_dom"/>
</dbReference>
<dbReference type="EMBL" id="CM029049">
    <property type="protein sequence ID" value="KAG2571489.1"/>
    <property type="molecule type" value="Genomic_DNA"/>
</dbReference>
<organism evidence="2 3">
    <name type="scientific">Panicum virgatum</name>
    <name type="common">Blackwell switchgrass</name>
    <dbReference type="NCBI Taxonomy" id="38727"/>
    <lineage>
        <taxon>Eukaryota</taxon>
        <taxon>Viridiplantae</taxon>
        <taxon>Streptophyta</taxon>
        <taxon>Embryophyta</taxon>
        <taxon>Tracheophyta</taxon>
        <taxon>Spermatophyta</taxon>
        <taxon>Magnoliopsida</taxon>
        <taxon>Liliopsida</taxon>
        <taxon>Poales</taxon>
        <taxon>Poaceae</taxon>
        <taxon>PACMAD clade</taxon>
        <taxon>Panicoideae</taxon>
        <taxon>Panicodae</taxon>
        <taxon>Paniceae</taxon>
        <taxon>Panicinae</taxon>
        <taxon>Panicum</taxon>
        <taxon>Panicum sect. Hiantes</taxon>
    </lineage>
</organism>
<comment type="caution">
    <text evidence="2">The sequence shown here is derived from an EMBL/GenBank/DDBJ whole genome shotgun (WGS) entry which is preliminary data.</text>
</comment>
<evidence type="ECO:0000259" key="1">
    <source>
        <dbReference type="Pfam" id="PF23310"/>
    </source>
</evidence>
<evidence type="ECO:0000313" key="3">
    <source>
        <dbReference type="Proteomes" id="UP000823388"/>
    </source>
</evidence>
<evidence type="ECO:0000313" key="2">
    <source>
        <dbReference type="EMBL" id="KAG2571489.1"/>
    </source>
</evidence>
<feature type="domain" description="At2g35280-like TPR" evidence="1">
    <location>
        <begin position="69"/>
        <end position="138"/>
    </location>
</feature>
<keyword evidence="3" id="KW-1185">Reference proteome</keyword>
<reference evidence="2" key="1">
    <citation type="submission" date="2020-05" db="EMBL/GenBank/DDBJ databases">
        <title>WGS assembly of Panicum virgatum.</title>
        <authorList>
            <person name="Lovell J.T."/>
            <person name="Jenkins J."/>
            <person name="Shu S."/>
            <person name="Juenger T.E."/>
            <person name="Schmutz J."/>
        </authorList>
    </citation>
    <scope>NUCLEOTIDE SEQUENCE</scope>
    <source>
        <strain evidence="2">AP13</strain>
    </source>
</reference>
<dbReference type="AlphaFoldDB" id="A0A8T0QF84"/>
<name>A0A8T0QF84_PANVG</name>
<dbReference type="Pfam" id="PF23310">
    <property type="entry name" value="TPR_27"/>
    <property type="match status" value="1"/>
</dbReference>
<proteinExistence type="predicted"/>
<gene>
    <name evidence="2" type="ORF">PVAP13_7KG378600</name>
</gene>
<sequence>MQDLPMEVATQIVGHLTATSVSPMDDLRSLGATCCFPRGVTSDRTVGQRINVRRFAAAMLWRDRAAYAALLADLTDIGNLEACYMTGMMNVFSKGTPEARPCIIELAHATERGHNVAAYVAAILLFRANTGADDNQAVRQYKRQVEGVEEVVAGAAGGAGRSMFSNEGCLHCRELAFACVMGTHWRRWVQVPQLASPVPRGDLRCAGFPCSHPVDEWDPDGLRQFCSEDYMIQHEVNLLFKGFGY</sequence>